<accession>A0ABW9RT38</accession>
<gene>
    <name evidence="1" type="ORF">E1163_14555</name>
</gene>
<comment type="caution">
    <text evidence="1">The sequence shown here is derived from an EMBL/GenBank/DDBJ whole genome shotgun (WGS) entry which is preliminary data.</text>
</comment>
<sequence>MYLFLHIRITKDQFIFKNEAIDGVRSWLPEVSLFDIDNHSDTTTIQAAIKAMEMAEKVYIQIEAEPETELGGTLKILNQVMKKPSAVIDYQGRHDTLDKILVRFKDKLVAQDIQLPQKVVDFFNG</sequence>
<dbReference type="EMBL" id="SMLW01000567">
    <property type="protein sequence ID" value="MTI26175.1"/>
    <property type="molecule type" value="Genomic_DNA"/>
</dbReference>
<evidence type="ECO:0000313" key="2">
    <source>
        <dbReference type="Proteomes" id="UP000798808"/>
    </source>
</evidence>
<protein>
    <submittedName>
        <fullName evidence="1">Uncharacterized protein</fullName>
    </submittedName>
</protein>
<proteinExistence type="predicted"/>
<evidence type="ECO:0000313" key="1">
    <source>
        <dbReference type="EMBL" id="MTI26175.1"/>
    </source>
</evidence>
<keyword evidence="2" id="KW-1185">Reference proteome</keyword>
<dbReference type="Proteomes" id="UP000798808">
    <property type="component" value="Unassembled WGS sequence"/>
</dbReference>
<dbReference type="RefSeq" id="WP_155173067.1">
    <property type="nucleotide sequence ID" value="NZ_BAAAFL010000010.1"/>
</dbReference>
<name>A0ABW9RT38_9BACT</name>
<organism evidence="1 2">
    <name type="scientific">Fulvivirga kasyanovii</name>
    <dbReference type="NCBI Taxonomy" id="396812"/>
    <lineage>
        <taxon>Bacteria</taxon>
        <taxon>Pseudomonadati</taxon>
        <taxon>Bacteroidota</taxon>
        <taxon>Cytophagia</taxon>
        <taxon>Cytophagales</taxon>
        <taxon>Fulvivirgaceae</taxon>
        <taxon>Fulvivirga</taxon>
    </lineage>
</organism>
<reference evidence="1 2" key="1">
    <citation type="submission" date="2019-02" db="EMBL/GenBank/DDBJ databases">
        <authorList>
            <person name="Goldberg S.R."/>
            <person name="Haltli B.A."/>
            <person name="Correa H."/>
            <person name="Russell K.G."/>
        </authorList>
    </citation>
    <scope>NUCLEOTIDE SEQUENCE [LARGE SCALE GENOMIC DNA]</scope>
    <source>
        <strain evidence="1 2">JCM 16186</strain>
    </source>
</reference>